<evidence type="ECO:0000313" key="1">
    <source>
        <dbReference type="EMBL" id="KAG7333117.1"/>
    </source>
</evidence>
<evidence type="ECO:0000313" key="2">
    <source>
        <dbReference type="Proteomes" id="UP000824219"/>
    </source>
</evidence>
<dbReference type="EMBL" id="JAHKSW010000004">
    <property type="protein sequence ID" value="KAG7333117.1"/>
    <property type="molecule type" value="Genomic_DNA"/>
</dbReference>
<reference evidence="1 2" key="1">
    <citation type="submission" date="2021-06" db="EMBL/GenBank/DDBJ databases">
        <title>Chromosome-level genome assembly of the red-tail catfish (Hemibagrus wyckioides).</title>
        <authorList>
            <person name="Shao F."/>
        </authorList>
    </citation>
    <scope>NUCLEOTIDE SEQUENCE [LARGE SCALE GENOMIC DNA]</scope>
    <source>
        <strain evidence="1">EC202008001</strain>
        <tissue evidence="1">Blood</tissue>
    </source>
</reference>
<dbReference type="Proteomes" id="UP000824219">
    <property type="component" value="Linkage Group LG04"/>
</dbReference>
<proteinExistence type="predicted"/>
<dbReference type="AlphaFoldDB" id="A0A9D3P2C5"/>
<comment type="caution">
    <text evidence="1">The sequence shown here is derived from an EMBL/GenBank/DDBJ whole genome shotgun (WGS) entry which is preliminary data.</text>
</comment>
<accession>A0A9D3P2C5</accession>
<gene>
    <name evidence="1" type="ORF">KOW79_003252</name>
</gene>
<sequence>MRSRLLNRTRNRLRATHSLGPVGRVRLRILEHSPGLTRIHFHQCVFNIRLACLNHIGQPLPQRCRSRLPVGAFAHGCEW</sequence>
<keyword evidence="2" id="KW-1185">Reference proteome</keyword>
<protein>
    <submittedName>
        <fullName evidence="1">Uncharacterized protein</fullName>
    </submittedName>
</protein>
<name>A0A9D3P2C5_9TELE</name>
<organism evidence="1 2">
    <name type="scientific">Hemibagrus wyckioides</name>
    <dbReference type="NCBI Taxonomy" id="337641"/>
    <lineage>
        <taxon>Eukaryota</taxon>
        <taxon>Metazoa</taxon>
        <taxon>Chordata</taxon>
        <taxon>Craniata</taxon>
        <taxon>Vertebrata</taxon>
        <taxon>Euteleostomi</taxon>
        <taxon>Actinopterygii</taxon>
        <taxon>Neopterygii</taxon>
        <taxon>Teleostei</taxon>
        <taxon>Ostariophysi</taxon>
        <taxon>Siluriformes</taxon>
        <taxon>Bagridae</taxon>
        <taxon>Hemibagrus</taxon>
    </lineage>
</organism>